<dbReference type="eggNOG" id="COG5662">
    <property type="taxonomic scope" value="Bacteria"/>
</dbReference>
<keyword evidence="1" id="KW-0812">Transmembrane</keyword>
<accession>L0DEZ1</accession>
<organism evidence="3 4">
    <name type="scientific">Singulisphaera acidiphila (strain ATCC BAA-1392 / DSM 18658 / VKM B-2454 / MOB10)</name>
    <dbReference type="NCBI Taxonomy" id="886293"/>
    <lineage>
        <taxon>Bacteria</taxon>
        <taxon>Pseudomonadati</taxon>
        <taxon>Planctomycetota</taxon>
        <taxon>Planctomycetia</taxon>
        <taxon>Isosphaerales</taxon>
        <taxon>Isosphaeraceae</taxon>
        <taxon>Singulisphaera</taxon>
    </lineage>
</organism>
<name>L0DEZ1_SINAD</name>
<dbReference type="HOGENOM" id="CLU_046535_2_0_0"/>
<dbReference type="EMBL" id="CP003364">
    <property type="protein sequence ID" value="AGA27251.1"/>
    <property type="molecule type" value="Genomic_DNA"/>
</dbReference>
<keyword evidence="4" id="KW-1185">Reference proteome</keyword>
<evidence type="ECO:0000313" key="3">
    <source>
        <dbReference type="EMBL" id="AGA27251.1"/>
    </source>
</evidence>
<keyword evidence="1" id="KW-1133">Transmembrane helix</keyword>
<dbReference type="AlphaFoldDB" id="L0DEZ1"/>
<protein>
    <recommendedName>
        <fullName evidence="2">DUF4349 domain-containing protein</fullName>
    </recommendedName>
</protein>
<dbReference type="Pfam" id="PF14257">
    <property type="entry name" value="DUF4349"/>
    <property type="match status" value="1"/>
</dbReference>
<reference evidence="3 4" key="1">
    <citation type="submission" date="2012-02" db="EMBL/GenBank/DDBJ databases">
        <title>Complete sequence of chromosome of Singulisphaera acidiphila DSM 18658.</title>
        <authorList>
            <consortium name="US DOE Joint Genome Institute (JGI-PGF)"/>
            <person name="Lucas S."/>
            <person name="Copeland A."/>
            <person name="Lapidus A."/>
            <person name="Glavina del Rio T."/>
            <person name="Dalin E."/>
            <person name="Tice H."/>
            <person name="Bruce D."/>
            <person name="Goodwin L."/>
            <person name="Pitluck S."/>
            <person name="Peters L."/>
            <person name="Ovchinnikova G."/>
            <person name="Chertkov O."/>
            <person name="Kyrpides N."/>
            <person name="Mavromatis K."/>
            <person name="Ivanova N."/>
            <person name="Brettin T."/>
            <person name="Detter J.C."/>
            <person name="Han C."/>
            <person name="Larimer F."/>
            <person name="Land M."/>
            <person name="Hauser L."/>
            <person name="Markowitz V."/>
            <person name="Cheng J.-F."/>
            <person name="Hugenholtz P."/>
            <person name="Woyke T."/>
            <person name="Wu D."/>
            <person name="Tindall B."/>
            <person name="Pomrenke H."/>
            <person name="Brambilla E."/>
            <person name="Klenk H.-P."/>
            <person name="Eisen J.A."/>
        </authorList>
    </citation>
    <scope>NUCLEOTIDE SEQUENCE [LARGE SCALE GENOMIC DNA]</scope>
    <source>
        <strain evidence="4">ATCC BAA-1392 / DSM 18658 / VKM B-2454 / MOB10</strain>
    </source>
</reference>
<dbReference type="PROSITE" id="PS51257">
    <property type="entry name" value="PROKAR_LIPOPROTEIN"/>
    <property type="match status" value="1"/>
</dbReference>
<feature type="transmembrane region" description="Helical" evidence="1">
    <location>
        <begin position="265"/>
        <end position="290"/>
    </location>
</feature>
<evidence type="ECO:0000259" key="2">
    <source>
        <dbReference type="Pfam" id="PF14257"/>
    </source>
</evidence>
<dbReference type="KEGG" id="saci:Sinac_2967"/>
<dbReference type="RefSeq" id="WP_015246400.1">
    <property type="nucleotide sequence ID" value="NC_019892.1"/>
</dbReference>
<evidence type="ECO:0000313" key="4">
    <source>
        <dbReference type="Proteomes" id="UP000010798"/>
    </source>
</evidence>
<proteinExistence type="predicted"/>
<dbReference type="InterPro" id="IPR025645">
    <property type="entry name" value="DUF4349"/>
</dbReference>
<keyword evidence="1" id="KW-0472">Membrane</keyword>
<evidence type="ECO:0000256" key="1">
    <source>
        <dbReference type="SAM" id="Phobius"/>
    </source>
</evidence>
<dbReference type="OrthoDB" id="280626at2"/>
<gene>
    <name evidence="3" type="ordered locus">Sinac_2967</name>
</gene>
<feature type="domain" description="DUF4349" evidence="2">
    <location>
        <begin position="75"/>
        <end position="288"/>
    </location>
</feature>
<dbReference type="STRING" id="886293.Sinac_2967"/>
<dbReference type="Proteomes" id="UP000010798">
    <property type="component" value="Chromosome"/>
</dbReference>
<sequence>MILAIKSSLALPFKPMLWCVAVLMGSSGCGEEGNLSKSEYAGTKTAGGIAAPPAATAPVVAPAEGAVEQPPAQPRRIIYNAQVTLVVESLTAASQQITQLVQASGGYVSETDTNIQSHAPRTGTWKVRIPVAKFDAFMASVSKLGELQHTHVDSQDVSQEYYDLEARISNKQQEEKRLLKHLADSTGKLEDILAVERELSRVRGEIEQMQGRIRYLTHQTDLSTVTITALEVKDYTPPVSPTLSTEITRTFGQSVSHLGEFVRGLLLFCVAVFPWFVVIALVSVPLWWLVRRLRRRA</sequence>